<accession>A0A7W7CPH7</accession>
<protein>
    <submittedName>
        <fullName evidence="1">Uncharacterized protein</fullName>
    </submittedName>
</protein>
<keyword evidence="2" id="KW-1185">Reference proteome</keyword>
<proteinExistence type="predicted"/>
<organism evidence="1 2">
    <name type="scientific">Paractinoplanes abujensis</name>
    <dbReference type="NCBI Taxonomy" id="882441"/>
    <lineage>
        <taxon>Bacteria</taxon>
        <taxon>Bacillati</taxon>
        <taxon>Actinomycetota</taxon>
        <taxon>Actinomycetes</taxon>
        <taxon>Micromonosporales</taxon>
        <taxon>Micromonosporaceae</taxon>
        <taxon>Paractinoplanes</taxon>
    </lineage>
</organism>
<dbReference type="AlphaFoldDB" id="A0A7W7CPH7"/>
<evidence type="ECO:0000313" key="1">
    <source>
        <dbReference type="EMBL" id="MBB4690920.1"/>
    </source>
</evidence>
<comment type="caution">
    <text evidence="1">The sequence shown here is derived from an EMBL/GenBank/DDBJ whole genome shotgun (WGS) entry which is preliminary data.</text>
</comment>
<sequence length="113" mass="12065">MTGDVQFQLIEFTHMSYGSLTCSGRCIRGELRVGDPVQLISFDGPIYDNLTVSRIERYGERPFLDLGMSAHVTVTGSGDINVKAIRAALSTRPADVMLVAAPTAGGQPGRPPA</sequence>
<evidence type="ECO:0000313" key="2">
    <source>
        <dbReference type="Proteomes" id="UP000542742"/>
    </source>
</evidence>
<dbReference type="Proteomes" id="UP000542742">
    <property type="component" value="Unassembled WGS sequence"/>
</dbReference>
<name>A0A7W7CPH7_9ACTN</name>
<gene>
    <name evidence="1" type="ORF">BKA14_001068</name>
</gene>
<dbReference type="EMBL" id="JACHMF010000001">
    <property type="protein sequence ID" value="MBB4690920.1"/>
    <property type="molecule type" value="Genomic_DNA"/>
</dbReference>
<dbReference type="RefSeq" id="WP_184949815.1">
    <property type="nucleotide sequence ID" value="NZ_BOMC01000010.1"/>
</dbReference>
<reference evidence="1 2" key="1">
    <citation type="submission" date="2020-08" db="EMBL/GenBank/DDBJ databases">
        <title>Sequencing the genomes of 1000 actinobacteria strains.</title>
        <authorList>
            <person name="Klenk H.-P."/>
        </authorList>
    </citation>
    <scope>NUCLEOTIDE SEQUENCE [LARGE SCALE GENOMIC DNA]</scope>
    <source>
        <strain evidence="1 2">DSM 45518</strain>
    </source>
</reference>